<name>A0A1I7ZBE7_9BILA</name>
<protein>
    <submittedName>
        <fullName evidence="2">Uncharacterized protein</fullName>
    </submittedName>
</protein>
<dbReference type="WBParaSite" id="L893_g24713.t1">
    <property type="protein sequence ID" value="L893_g24713.t1"/>
    <property type="gene ID" value="L893_g24713"/>
</dbReference>
<sequence length="103" mass="11230">MISVYSQGAGQVFHENCFDSAEQNDRIIHHLINSAKLVCFREKRATPTPTGHVSSPCCVTYMAVHGAMCDTRLGGFGGERSALCWSHVPSVVLMNPHFKPPAS</sequence>
<accession>A0A1I7ZBE7</accession>
<organism evidence="1 2">
    <name type="scientific">Steinernema glaseri</name>
    <dbReference type="NCBI Taxonomy" id="37863"/>
    <lineage>
        <taxon>Eukaryota</taxon>
        <taxon>Metazoa</taxon>
        <taxon>Ecdysozoa</taxon>
        <taxon>Nematoda</taxon>
        <taxon>Chromadorea</taxon>
        <taxon>Rhabditida</taxon>
        <taxon>Tylenchina</taxon>
        <taxon>Panagrolaimomorpha</taxon>
        <taxon>Strongyloidoidea</taxon>
        <taxon>Steinernematidae</taxon>
        <taxon>Steinernema</taxon>
    </lineage>
</organism>
<evidence type="ECO:0000313" key="2">
    <source>
        <dbReference type="WBParaSite" id="L893_g24713.t1"/>
    </source>
</evidence>
<keyword evidence="1" id="KW-1185">Reference proteome</keyword>
<reference evidence="2" key="1">
    <citation type="submission" date="2016-11" db="UniProtKB">
        <authorList>
            <consortium name="WormBaseParasite"/>
        </authorList>
    </citation>
    <scope>IDENTIFICATION</scope>
</reference>
<dbReference type="Proteomes" id="UP000095287">
    <property type="component" value="Unplaced"/>
</dbReference>
<proteinExistence type="predicted"/>
<dbReference type="AlphaFoldDB" id="A0A1I7ZBE7"/>
<evidence type="ECO:0000313" key="1">
    <source>
        <dbReference type="Proteomes" id="UP000095287"/>
    </source>
</evidence>